<dbReference type="InterPro" id="IPR000242">
    <property type="entry name" value="PTP_cat"/>
</dbReference>
<dbReference type="EMBL" id="CATNWA010001373">
    <property type="protein sequence ID" value="CAI9539993.1"/>
    <property type="molecule type" value="Genomic_DNA"/>
</dbReference>
<name>A0ABN9B260_9NEOB</name>
<evidence type="ECO:0000256" key="1">
    <source>
        <dbReference type="SAM" id="MobiDB-lite"/>
    </source>
</evidence>
<dbReference type="PROSITE" id="PS50056">
    <property type="entry name" value="TYR_PHOSPHATASE_2"/>
    <property type="match status" value="1"/>
</dbReference>
<evidence type="ECO:0008006" key="6">
    <source>
        <dbReference type="Google" id="ProtNLM"/>
    </source>
</evidence>
<evidence type="ECO:0000259" key="2">
    <source>
        <dbReference type="PROSITE" id="PS50055"/>
    </source>
</evidence>
<dbReference type="PROSITE" id="PS50055">
    <property type="entry name" value="TYR_PHOSPHATASE_PTP"/>
    <property type="match status" value="1"/>
</dbReference>
<keyword evidence="5" id="KW-1185">Reference proteome</keyword>
<feature type="region of interest" description="Disordered" evidence="1">
    <location>
        <begin position="76"/>
        <end position="121"/>
    </location>
</feature>
<gene>
    <name evidence="4" type="ORF">SPARVUS_LOCUS1672448</name>
</gene>
<protein>
    <recommendedName>
        <fullName evidence="6">Tyrosine-protein phosphatase domain-containing protein</fullName>
    </recommendedName>
</protein>
<reference evidence="4" key="1">
    <citation type="submission" date="2023-05" db="EMBL/GenBank/DDBJ databases">
        <authorList>
            <person name="Stuckert A."/>
        </authorList>
    </citation>
    <scope>NUCLEOTIDE SEQUENCE</scope>
</reference>
<evidence type="ECO:0000313" key="5">
    <source>
        <dbReference type="Proteomes" id="UP001162483"/>
    </source>
</evidence>
<feature type="domain" description="Tyrosine specific protein phosphatases" evidence="3">
    <location>
        <begin position="1"/>
        <end position="39"/>
    </location>
</feature>
<feature type="non-terminal residue" evidence="4">
    <location>
        <position position="1"/>
    </location>
</feature>
<evidence type="ECO:0000313" key="4">
    <source>
        <dbReference type="EMBL" id="CAI9539993.1"/>
    </source>
</evidence>
<sequence>ALWYLLESADVEGVIDVFQTVKNLRRQRSGIVSSFEQYQFLYDVLASTVPAQNGQIRLSNSQEVKLEMPNEIESKFPEVEVAPSSTAVPGEDSLSKPKDDDTTANGPSPAAFTDVTLRIDE</sequence>
<dbReference type="Proteomes" id="UP001162483">
    <property type="component" value="Unassembled WGS sequence"/>
</dbReference>
<dbReference type="Gene3D" id="3.90.190.10">
    <property type="entry name" value="Protein tyrosine phosphatase superfamily"/>
    <property type="match status" value="1"/>
</dbReference>
<proteinExistence type="predicted"/>
<comment type="caution">
    <text evidence="4">The sequence shown here is derived from an EMBL/GenBank/DDBJ whole genome shotgun (WGS) entry which is preliminary data.</text>
</comment>
<organism evidence="4 5">
    <name type="scientific">Staurois parvus</name>
    <dbReference type="NCBI Taxonomy" id="386267"/>
    <lineage>
        <taxon>Eukaryota</taxon>
        <taxon>Metazoa</taxon>
        <taxon>Chordata</taxon>
        <taxon>Craniata</taxon>
        <taxon>Vertebrata</taxon>
        <taxon>Euteleostomi</taxon>
        <taxon>Amphibia</taxon>
        <taxon>Batrachia</taxon>
        <taxon>Anura</taxon>
        <taxon>Neobatrachia</taxon>
        <taxon>Ranoidea</taxon>
        <taxon>Ranidae</taxon>
        <taxon>Staurois</taxon>
    </lineage>
</organism>
<feature type="domain" description="Tyrosine-protein phosphatase" evidence="2">
    <location>
        <begin position="1"/>
        <end position="48"/>
    </location>
</feature>
<dbReference type="InterPro" id="IPR000387">
    <property type="entry name" value="Tyr_Pase_dom"/>
</dbReference>
<dbReference type="InterPro" id="IPR029021">
    <property type="entry name" value="Prot-tyrosine_phosphatase-like"/>
</dbReference>
<evidence type="ECO:0000259" key="3">
    <source>
        <dbReference type="PROSITE" id="PS50056"/>
    </source>
</evidence>
<accession>A0ABN9B260</accession>
<dbReference type="Pfam" id="PF00102">
    <property type="entry name" value="Y_phosphatase"/>
    <property type="match status" value="1"/>
</dbReference>
<dbReference type="PRINTS" id="PR00700">
    <property type="entry name" value="PRTYPHPHTASE"/>
</dbReference>
<dbReference type="SUPFAM" id="SSF52799">
    <property type="entry name" value="(Phosphotyrosine protein) phosphatases II"/>
    <property type="match status" value="1"/>
</dbReference>